<evidence type="ECO:0000259" key="3">
    <source>
        <dbReference type="Pfam" id="PF20152"/>
    </source>
</evidence>
<reference evidence="4 5" key="1">
    <citation type="submission" date="2019-12" db="EMBL/GenBank/DDBJ databases">
        <authorList>
            <person name="Floudas D."/>
            <person name="Bentzer J."/>
            <person name="Ahren D."/>
            <person name="Johansson T."/>
            <person name="Persson P."/>
            <person name="Tunlid A."/>
        </authorList>
    </citation>
    <scope>NUCLEOTIDE SEQUENCE [LARGE SCALE GENOMIC DNA]</scope>
    <source>
        <strain evidence="4 5">CBS 102.39</strain>
    </source>
</reference>
<evidence type="ECO:0000313" key="5">
    <source>
        <dbReference type="Proteomes" id="UP000521872"/>
    </source>
</evidence>
<evidence type="ECO:0000313" key="4">
    <source>
        <dbReference type="EMBL" id="KAF4618339.1"/>
    </source>
</evidence>
<evidence type="ECO:0000256" key="1">
    <source>
        <dbReference type="SAM" id="MobiDB-lite"/>
    </source>
</evidence>
<dbReference type="Proteomes" id="UP000521872">
    <property type="component" value="Unassembled WGS sequence"/>
</dbReference>
<keyword evidence="2" id="KW-0812">Transmembrane</keyword>
<dbReference type="EMBL" id="JAACJL010000018">
    <property type="protein sequence ID" value="KAF4618339.1"/>
    <property type="molecule type" value="Genomic_DNA"/>
</dbReference>
<feature type="transmembrane region" description="Helical" evidence="2">
    <location>
        <begin position="157"/>
        <end position="178"/>
    </location>
</feature>
<feature type="transmembrane region" description="Helical" evidence="2">
    <location>
        <begin position="47"/>
        <end position="71"/>
    </location>
</feature>
<dbReference type="PANTHER" id="PTHR40465">
    <property type="entry name" value="CHROMOSOME 1, WHOLE GENOME SHOTGUN SEQUENCE"/>
    <property type="match status" value="1"/>
</dbReference>
<feature type="region of interest" description="Disordered" evidence="1">
    <location>
        <begin position="331"/>
        <end position="353"/>
    </location>
</feature>
<name>A0A8H4QWV6_9AGAR</name>
<evidence type="ECO:0000256" key="2">
    <source>
        <dbReference type="SAM" id="Phobius"/>
    </source>
</evidence>
<keyword evidence="2" id="KW-0472">Membrane</keyword>
<dbReference type="PANTHER" id="PTHR40465:SF1">
    <property type="entry name" value="DUF6534 DOMAIN-CONTAINING PROTEIN"/>
    <property type="match status" value="1"/>
</dbReference>
<feature type="transmembrane region" description="Helical" evidence="2">
    <location>
        <begin position="122"/>
        <end position="145"/>
    </location>
</feature>
<organism evidence="4 5">
    <name type="scientific">Agrocybe pediades</name>
    <dbReference type="NCBI Taxonomy" id="84607"/>
    <lineage>
        <taxon>Eukaryota</taxon>
        <taxon>Fungi</taxon>
        <taxon>Dikarya</taxon>
        <taxon>Basidiomycota</taxon>
        <taxon>Agaricomycotina</taxon>
        <taxon>Agaricomycetes</taxon>
        <taxon>Agaricomycetidae</taxon>
        <taxon>Agaricales</taxon>
        <taxon>Agaricineae</taxon>
        <taxon>Strophariaceae</taxon>
        <taxon>Agrocybe</taxon>
    </lineage>
</organism>
<proteinExistence type="predicted"/>
<feature type="transmembrane region" description="Helical" evidence="2">
    <location>
        <begin position="241"/>
        <end position="261"/>
    </location>
</feature>
<dbReference type="Pfam" id="PF20152">
    <property type="entry name" value="DUF6534"/>
    <property type="match status" value="1"/>
</dbReference>
<feature type="transmembrane region" description="Helical" evidence="2">
    <location>
        <begin position="198"/>
        <end position="221"/>
    </location>
</feature>
<keyword evidence="5" id="KW-1185">Reference proteome</keyword>
<feature type="transmembrane region" description="Helical" evidence="2">
    <location>
        <begin position="83"/>
        <end position="110"/>
    </location>
</feature>
<keyword evidence="2" id="KW-1133">Transmembrane helix</keyword>
<feature type="transmembrane region" description="Helical" evidence="2">
    <location>
        <begin position="267"/>
        <end position="288"/>
    </location>
</feature>
<dbReference type="AlphaFoldDB" id="A0A8H4QWV6"/>
<accession>A0A8H4QWV6</accession>
<feature type="domain" description="DUF6534" evidence="3">
    <location>
        <begin position="206"/>
        <end position="293"/>
    </location>
</feature>
<gene>
    <name evidence="4" type="ORF">D9613_011699</name>
</gene>
<sequence>MIHDMTGYCAPTRPPLLIDNRTIDRMIRAQNQTQLDFGTVPALDDTFGVVLISTIICTAFWGIGTAQLYWFYNTYWRRDSNALKLLVAFAWGCDTLQQILLGHLVYYFLIQSYFNPQGLDKYIWSLNVQSLGEALTCLAVQGFYVRRIWILSGGGHIRTILAALPVLAKFGCSLAYLGKSFRLANQNLSVAVSELHELTIAIAGWAAVGDIVIAITMLHLLYTSRSGYSATDSLINRLMMYTINTGLATSLCAILNVITAVVSPKNFIYSAFYFITAKLYVNAMLASLNARKRFSSQAAEVSGGFSTFATSARDVQLVRLHQTDVEAPLGGATHDGFHDQSSSNLKRKNGEII</sequence>
<comment type="caution">
    <text evidence="4">The sequence shown here is derived from an EMBL/GenBank/DDBJ whole genome shotgun (WGS) entry which is preliminary data.</text>
</comment>
<protein>
    <recommendedName>
        <fullName evidence="3">DUF6534 domain-containing protein</fullName>
    </recommendedName>
</protein>
<dbReference type="InterPro" id="IPR045339">
    <property type="entry name" value="DUF6534"/>
</dbReference>